<dbReference type="Gene3D" id="3.40.50.300">
    <property type="entry name" value="P-loop containing nucleotide triphosphate hydrolases"/>
    <property type="match status" value="1"/>
</dbReference>
<dbReference type="InterPro" id="IPR038376">
    <property type="entry name" value="ATP_synth_asu_C_sf"/>
</dbReference>
<dbReference type="InterPro" id="IPR036121">
    <property type="entry name" value="ATPase_F1/V1/A1_a/bsu_N_sf"/>
</dbReference>
<accession>A0A395M5P5</accession>
<dbReference type="GO" id="GO:0005886">
    <property type="term" value="C:plasma membrane"/>
    <property type="evidence" value="ECO:0007669"/>
    <property type="project" value="UniProtKB-SubCell"/>
</dbReference>
<dbReference type="InterPro" id="IPR000793">
    <property type="entry name" value="ATP_synth_asu_C"/>
</dbReference>
<dbReference type="EMBL" id="PHFL01000007">
    <property type="protein sequence ID" value="RFM25274.1"/>
    <property type="molecule type" value="Genomic_DNA"/>
</dbReference>
<keyword evidence="4 14" id="KW-0813">Transport</keyword>
<protein>
    <recommendedName>
        <fullName evidence="14">ATP synthase subunit alpha</fullName>
        <ecNumber evidence="14">7.1.2.2</ecNumber>
    </recommendedName>
    <alternativeName>
        <fullName evidence="14">ATP synthase F1 sector subunit alpha</fullName>
    </alternativeName>
    <alternativeName>
        <fullName evidence="14">F-ATPase subunit alpha</fullName>
    </alternativeName>
</protein>
<evidence type="ECO:0000256" key="11">
    <source>
        <dbReference type="ARBA" id="ARBA00023196"/>
    </source>
</evidence>
<keyword evidence="10 14" id="KW-0472">Membrane</keyword>
<evidence type="ECO:0000256" key="13">
    <source>
        <dbReference type="ARBA" id="ARBA00026013"/>
    </source>
</evidence>
<dbReference type="CDD" id="cd18116">
    <property type="entry name" value="ATP-synt_F1_alpha_N"/>
    <property type="match status" value="1"/>
</dbReference>
<dbReference type="SUPFAM" id="SSF50615">
    <property type="entry name" value="N-terminal domain of alpha and beta subunits of F1 ATP synthase"/>
    <property type="match status" value="1"/>
</dbReference>
<dbReference type="SUPFAM" id="SSF52540">
    <property type="entry name" value="P-loop containing nucleoside triphosphate hydrolases"/>
    <property type="match status" value="1"/>
</dbReference>
<feature type="binding site" evidence="14">
    <location>
        <begin position="171"/>
        <end position="178"/>
    </location>
    <ligand>
        <name>ATP</name>
        <dbReference type="ChEBI" id="CHEBI:30616"/>
    </ligand>
</feature>
<gene>
    <name evidence="14" type="primary">atpA</name>
    <name evidence="18" type="ORF">D0433_01235</name>
</gene>
<comment type="subunit">
    <text evidence="13">F-type ATPases have 2 components, CF(1) - the catalytic core - and CF(0) - the membrane proton channel. CF(1) has five subunits: alpha(3), beta(3), gamma(1), delta(1), epsilon(1). CF(0) has four main subunits: a(1), b(1), b'(1) and c(9-12).</text>
</comment>
<keyword evidence="6 14" id="KW-0375">Hydrogen ion transport</keyword>
<feature type="domain" description="ATPase F1/V1/A1 complex alpha/beta subunit N-terminal" evidence="17">
    <location>
        <begin position="29"/>
        <end position="94"/>
    </location>
</feature>
<evidence type="ECO:0000256" key="12">
    <source>
        <dbReference type="ARBA" id="ARBA00023310"/>
    </source>
</evidence>
<feature type="domain" description="ATP synthase alpha subunit C-terminal" evidence="16">
    <location>
        <begin position="402"/>
        <end position="525"/>
    </location>
</feature>
<dbReference type="GO" id="GO:0046933">
    <property type="term" value="F:proton-transporting ATP synthase activity, rotational mechanism"/>
    <property type="evidence" value="ECO:0007669"/>
    <property type="project" value="UniProtKB-UniRule"/>
</dbReference>
<dbReference type="NCBIfam" id="NF009884">
    <property type="entry name" value="PRK13343.1"/>
    <property type="match status" value="1"/>
</dbReference>
<keyword evidence="14" id="KW-1003">Cell membrane</keyword>
<dbReference type="FunFam" id="1.20.150.20:FF:000001">
    <property type="entry name" value="ATP synthase subunit alpha"/>
    <property type="match status" value="1"/>
</dbReference>
<evidence type="ECO:0000256" key="2">
    <source>
        <dbReference type="ARBA" id="ARBA00004170"/>
    </source>
</evidence>
<dbReference type="InterPro" id="IPR033732">
    <property type="entry name" value="ATP_synth_F1_a_nt-bd_dom"/>
</dbReference>
<dbReference type="GO" id="GO:0043531">
    <property type="term" value="F:ADP binding"/>
    <property type="evidence" value="ECO:0007669"/>
    <property type="project" value="TreeGrafter"/>
</dbReference>
<dbReference type="InterPro" id="IPR005294">
    <property type="entry name" value="ATP_synth_F1_asu"/>
</dbReference>
<feature type="site" description="Required for activity" evidence="14">
    <location>
        <position position="393"/>
    </location>
</feature>
<dbReference type="AlphaFoldDB" id="A0A395M5P5"/>
<evidence type="ECO:0000256" key="3">
    <source>
        <dbReference type="ARBA" id="ARBA00008936"/>
    </source>
</evidence>
<organism evidence="18 19">
    <name type="scientific">Candidatus Thermochlorobacter aerophilus</name>
    <dbReference type="NCBI Taxonomy" id="1868324"/>
    <lineage>
        <taxon>Bacteria</taxon>
        <taxon>Pseudomonadati</taxon>
        <taxon>Chlorobiota</taxon>
        <taxon>Chlorobiia</taxon>
        <taxon>Chlorobiales</taxon>
        <taxon>Candidatus Thermochlorobacteriaceae</taxon>
        <taxon>Candidatus Thermochlorobacter</taxon>
    </lineage>
</organism>
<evidence type="ECO:0000256" key="1">
    <source>
        <dbReference type="ARBA" id="ARBA00003784"/>
    </source>
</evidence>
<evidence type="ECO:0000256" key="14">
    <source>
        <dbReference type="HAMAP-Rule" id="MF_01346"/>
    </source>
</evidence>
<dbReference type="Gene3D" id="1.20.150.20">
    <property type="entry name" value="ATP synthase alpha/beta chain, C-terminal domain"/>
    <property type="match status" value="1"/>
</dbReference>
<evidence type="ECO:0000256" key="10">
    <source>
        <dbReference type="ARBA" id="ARBA00023136"/>
    </source>
</evidence>
<keyword evidence="9 14" id="KW-0406">Ion transport</keyword>
<dbReference type="PANTHER" id="PTHR48082:SF2">
    <property type="entry name" value="ATP SYNTHASE SUBUNIT ALPHA, MITOCHONDRIAL"/>
    <property type="match status" value="1"/>
</dbReference>
<evidence type="ECO:0000313" key="18">
    <source>
        <dbReference type="EMBL" id="RFM25274.1"/>
    </source>
</evidence>
<dbReference type="InterPro" id="IPR004100">
    <property type="entry name" value="ATPase_F1/V1/A1_a/bsu_N"/>
</dbReference>
<dbReference type="PIRSF" id="PIRSF039088">
    <property type="entry name" value="F_ATPase_subunit_alpha"/>
    <property type="match status" value="1"/>
</dbReference>
<dbReference type="CDD" id="cd18113">
    <property type="entry name" value="ATP-synt_F1_alpha_C"/>
    <property type="match status" value="1"/>
</dbReference>
<comment type="caution">
    <text evidence="18">The sequence shown here is derived from an EMBL/GenBank/DDBJ whole genome shotgun (WGS) entry which is preliminary data.</text>
</comment>
<evidence type="ECO:0000259" key="17">
    <source>
        <dbReference type="Pfam" id="PF02874"/>
    </source>
</evidence>
<comment type="function">
    <text evidence="1 14">Produces ATP from ADP in the presence of a proton gradient across the membrane. The alpha chain is a regulatory subunit.</text>
</comment>
<dbReference type="CDD" id="cd01132">
    <property type="entry name" value="F1-ATPase_alpha_CD"/>
    <property type="match status" value="1"/>
</dbReference>
<name>A0A395M5P5_9BACT</name>
<keyword evidence="12 14" id="KW-0066">ATP synthesis</keyword>
<dbReference type="NCBIfam" id="TIGR00962">
    <property type="entry name" value="atpA"/>
    <property type="match status" value="1"/>
</dbReference>
<dbReference type="PROSITE" id="PS00152">
    <property type="entry name" value="ATPASE_ALPHA_BETA"/>
    <property type="match status" value="1"/>
</dbReference>
<reference evidence="18 19" key="1">
    <citation type="journal article" date="2011" name="ISME J.">
        <title>Community ecology of hot spring cyanobacterial mats: predominant populations and their functional potential.</title>
        <authorList>
            <person name="Klatt C.G."/>
            <person name="Wood J.M."/>
            <person name="Rusch D.B."/>
            <person name="Bateson M.M."/>
            <person name="Hamamura N."/>
            <person name="Heidelberg J.F."/>
            <person name="Grossman A.R."/>
            <person name="Bhaya D."/>
            <person name="Cohan F.M."/>
            <person name="Kuhl M."/>
            <person name="Bryant D.A."/>
            <person name="Ward D.M."/>
        </authorList>
    </citation>
    <scope>NUCLEOTIDE SEQUENCE [LARGE SCALE GENOMIC DNA]</scope>
    <source>
        <strain evidence="18">OS</strain>
    </source>
</reference>
<evidence type="ECO:0000256" key="5">
    <source>
        <dbReference type="ARBA" id="ARBA00022741"/>
    </source>
</evidence>
<dbReference type="GO" id="GO:0005524">
    <property type="term" value="F:ATP binding"/>
    <property type="evidence" value="ECO:0007669"/>
    <property type="project" value="UniProtKB-UniRule"/>
</dbReference>
<evidence type="ECO:0000259" key="16">
    <source>
        <dbReference type="Pfam" id="PF00306"/>
    </source>
</evidence>
<dbReference type="PANTHER" id="PTHR48082">
    <property type="entry name" value="ATP SYNTHASE SUBUNIT ALPHA, MITOCHONDRIAL"/>
    <property type="match status" value="1"/>
</dbReference>
<dbReference type="Pfam" id="PF02874">
    <property type="entry name" value="ATP-synt_ab_N"/>
    <property type="match status" value="1"/>
</dbReference>
<dbReference type="EC" id="7.1.2.2" evidence="14"/>
<evidence type="ECO:0000313" key="19">
    <source>
        <dbReference type="Proteomes" id="UP000266389"/>
    </source>
</evidence>
<evidence type="ECO:0000256" key="9">
    <source>
        <dbReference type="ARBA" id="ARBA00023065"/>
    </source>
</evidence>
<dbReference type="Proteomes" id="UP000266389">
    <property type="component" value="Unassembled WGS sequence"/>
</dbReference>
<dbReference type="Gene3D" id="2.40.30.20">
    <property type="match status" value="1"/>
</dbReference>
<dbReference type="GO" id="GO:0045259">
    <property type="term" value="C:proton-transporting ATP synthase complex"/>
    <property type="evidence" value="ECO:0007669"/>
    <property type="project" value="UniProtKB-KW"/>
</dbReference>
<dbReference type="InterPro" id="IPR023366">
    <property type="entry name" value="ATP_synth_asu-like_sf"/>
</dbReference>
<keyword evidence="5 14" id="KW-0547">Nucleotide-binding</keyword>
<dbReference type="SUPFAM" id="SSF47917">
    <property type="entry name" value="C-terminal domain of alpha and beta subunits of F1 ATP synthase"/>
    <property type="match status" value="1"/>
</dbReference>
<dbReference type="FunFam" id="3.40.50.300:FF:000002">
    <property type="entry name" value="ATP synthase subunit alpha"/>
    <property type="match status" value="1"/>
</dbReference>
<feature type="domain" description="ATPase F1/V1/A1 complex alpha/beta subunit nucleotide-binding" evidence="15">
    <location>
        <begin position="151"/>
        <end position="395"/>
    </location>
</feature>
<dbReference type="FunFam" id="2.40.30.20:FF:000001">
    <property type="entry name" value="ATP synthase subunit alpha"/>
    <property type="match status" value="1"/>
</dbReference>
<proteinExistence type="inferred from homology"/>
<comment type="similarity">
    <text evidence="3 14">Belongs to the ATPase alpha/beta chains family.</text>
</comment>
<comment type="catalytic activity">
    <reaction evidence="14">
        <text>ATP + H2O + 4 H(+)(in) = ADP + phosphate + 5 H(+)(out)</text>
        <dbReference type="Rhea" id="RHEA:57720"/>
        <dbReference type="ChEBI" id="CHEBI:15377"/>
        <dbReference type="ChEBI" id="CHEBI:15378"/>
        <dbReference type="ChEBI" id="CHEBI:30616"/>
        <dbReference type="ChEBI" id="CHEBI:43474"/>
        <dbReference type="ChEBI" id="CHEBI:456216"/>
        <dbReference type="EC" id="7.1.2.2"/>
    </reaction>
</comment>
<comment type="subcellular location">
    <subcellularLocation>
        <location evidence="14">Cell membrane</location>
        <topology evidence="14">Peripheral membrane protein</topology>
    </subcellularLocation>
    <subcellularLocation>
        <location evidence="2">Membrane</location>
        <topology evidence="2">Peripheral membrane protein</topology>
    </subcellularLocation>
</comment>
<sequence>MSTAVKPDEVSAILRRQLSGFEAEADTYEVGTVLQVGDGIARIYGLAKVMAGELIEFPNNIMGMALNLEEDNVGAVLFGDSEKVREGDTVKRTGILASVPVGEAMLGRVINPLGEPIDGKGPIETKIRLPLERRAPGVIYREPVKEPLQTGIKAIDAMIPIGRGQRELIIGDRQTGKTAVAIDTIINQANINRSLPPERKNETMYCIYVAVGQKASSVAQVVSTLEKYGAMPYTTVISATASDPAPMQFIAPFAGAALGEFFRDTGRHALVVFDDLSKQAVAYRQVSLLLRRPPGREAYPGDVFYLHSRLLERAAKIHRDDNVARAMNDLPEQIKPMVKGGGSLTALPIIETQAGDVSAYIPTNVISITDGQIYLESNLFNAGVRPAINVGISVSRVGGNAQIKAMKKVAGTLRLDLAQYRSLEAFAKFGSDLDKATQAQLARGVRLVEILKQGQYSPVPVEEQVVSIFIGTSGFLDSIPVSQVRKFEAEFLQSLRDKNPEILKSIAEKKDITDEVAKQLKDLAATYVEVFKAKYK</sequence>
<dbReference type="GO" id="GO:0016787">
    <property type="term" value="F:hydrolase activity"/>
    <property type="evidence" value="ECO:0007669"/>
    <property type="project" value="UniProtKB-KW"/>
</dbReference>
<evidence type="ECO:0000256" key="6">
    <source>
        <dbReference type="ARBA" id="ARBA00022781"/>
    </source>
</evidence>
<dbReference type="Pfam" id="PF00006">
    <property type="entry name" value="ATP-synt_ab"/>
    <property type="match status" value="1"/>
</dbReference>
<evidence type="ECO:0000256" key="8">
    <source>
        <dbReference type="ARBA" id="ARBA00022967"/>
    </source>
</evidence>
<evidence type="ECO:0000259" key="15">
    <source>
        <dbReference type="Pfam" id="PF00006"/>
    </source>
</evidence>
<keyword evidence="8 14" id="KW-1278">Translocase</keyword>
<keyword evidence="18" id="KW-0378">Hydrolase</keyword>
<keyword evidence="11 14" id="KW-0139">CF(1)</keyword>
<evidence type="ECO:0000256" key="7">
    <source>
        <dbReference type="ARBA" id="ARBA00022840"/>
    </source>
</evidence>
<dbReference type="HAMAP" id="MF_01346">
    <property type="entry name" value="ATP_synth_alpha_bact"/>
    <property type="match status" value="1"/>
</dbReference>
<dbReference type="Pfam" id="PF00306">
    <property type="entry name" value="ATP-synt_ab_C"/>
    <property type="match status" value="1"/>
</dbReference>
<dbReference type="InterPro" id="IPR020003">
    <property type="entry name" value="ATPase_a/bsu_AS"/>
</dbReference>
<keyword evidence="7 14" id="KW-0067">ATP-binding</keyword>
<evidence type="ECO:0000256" key="4">
    <source>
        <dbReference type="ARBA" id="ARBA00022448"/>
    </source>
</evidence>
<dbReference type="InterPro" id="IPR027417">
    <property type="entry name" value="P-loop_NTPase"/>
</dbReference>
<dbReference type="InterPro" id="IPR000194">
    <property type="entry name" value="ATPase_F1/V1/A1_a/bsu_nucl-bd"/>
</dbReference>